<protein>
    <recommendedName>
        <fullName evidence="2">EGF-like domain-containing protein</fullName>
    </recommendedName>
</protein>
<dbReference type="SMART" id="SM00181">
    <property type="entry name" value="EGF"/>
    <property type="match status" value="7"/>
</dbReference>
<organism evidence="3 4">
    <name type="scientific">Dreissena polymorpha</name>
    <name type="common">Zebra mussel</name>
    <name type="synonym">Mytilus polymorpha</name>
    <dbReference type="NCBI Taxonomy" id="45954"/>
    <lineage>
        <taxon>Eukaryota</taxon>
        <taxon>Metazoa</taxon>
        <taxon>Spiralia</taxon>
        <taxon>Lophotrochozoa</taxon>
        <taxon>Mollusca</taxon>
        <taxon>Bivalvia</taxon>
        <taxon>Autobranchia</taxon>
        <taxon>Heteroconchia</taxon>
        <taxon>Euheterodonta</taxon>
        <taxon>Imparidentia</taxon>
        <taxon>Neoheterodontei</taxon>
        <taxon>Myida</taxon>
        <taxon>Dreissenoidea</taxon>
        <taxon>Dreissenidae</taxon>
        <taxon>Dreissena</taxon>
    </lineage>
</organism>
<feature type="domain" description="EGF-like" evidence="2">
    <location>
        <begin position="70"/>
        <end position="114"/>
    </location>
</feature>
<evidence type="ECO:0000313" key="3">
    <source>
        <dbReference type="EMBL" id="KAH3831879.1"/>
    </source>
</evidence>
<dbReference type="AlphaFoldDB" id="A0A9D4H908"/>
<feature type="domain" description="EGF-like" evidence="2">
    <location>
        <begin position="292"/>
        <end position="325"/>
    </location>
</feature>
<evidence type="ECO:0000259" key="2">
    <source>
        <dbReference type="SMART" id="SM00181"/>
    </source>
</evidence>
<dbReference type="PANTHER" id="PTHR39069:SF8">
    <property type="entry name" value="FI17111P1"/>
    <property type="match status" value="1"/>
</dbReference>
<dbReference type="Proteomes" id="UP000828390">
    <property type="component" value="Unassembled WGS sequence"/>
</dbReference>
<feature type="domain" description="EGF-like" evidence="2">
    <location>
        <begin position="333"/>
        <end position="367"/>
    </location>
</feature>
<dbReference type="InterPro" id="IPR006150">
    <property type="entry name" value="Cys_repeat_1"/>
</dbReference>
<reference evidence="3" key="1">
    <citation type="journal article" date="2019" name="bioRxiv">
        <title>The Genome of the Zebra Mussel, Dreissena polymorpha: A Resource for Invasive Species Research.</title>
        <authorList>
            <person name="McCartney M.A."/>
            <person name="Auch B."/>
            <person name="Kono T."/>
            <person name="Mallez S."/>
            <person name="Zhang Y."/>
            <person name="Obille A."/>
            <person name="Becker A."/>
            <person name="Abrahante J.E."/>
            <person name="Garbe J."/>
            <person name="Badalamenti J.P."/>
            <person name="Herman A."/>
            <person name="Mangelson H."/>
            <person name="Liachko I."/>
            <person name="Sullivan S."/>
            <person name="Sone E.D."/>
            <person name="Koren S."/>
            <person name="Silverstein K.A.T."/>
            <person name="Beckman K.B."/>
            <person name="Gohl D.M."/>
        </authorList>
    </citation>
    <scope>NUCLEOTIDE SEQUENCE</scope>
    <source>
        <strain evidence="3">Duluth1</strain>
        <tissue evidence="3">Whole animal</tissue>
    </source>
</reference>
<dbReference type="InterPro" id="IPR000742">
    <property type="entry name" value="EGF"/>
</dbReference>
<keyword evidence="4" id="KW-1185">Reference proteome</keyword>
<feature type="domain" description="EGF-like" evidence="2">
    <location>
        <begin position="375"/>
        <end position="408"/>
    </location>
</feature>
<dbReference type="PANTHER" id="PTHR39069">
    <property type="entry name" value="ECDYSONE-INDUCIBLE GENE E1, ISOFORM A"/>
    <property type="match status" value="1"/>
</dbReference>
<evidence type="ECO:0000256" key="1">
    <source>
        <dbReference type="SAM" id="SignalP"/>
    </source>
</evidence>
<name>A0A9D4H908_DREPO</name>
<evidence type="ECO:0000313" key="4">
    <source>
        <dbReference type="Proteomes" id="UP000828390"/>
    </source>
</evidence>
<dbReference type="InterPro" id="IPR006149">
    <property type="entry name" value="EB_dom"/>
</dbReference>
<gene>
    <name evidence="3" type="ORF">DPMN_105151</name>
</gene>
<feature type="domain" description="EGF-like" evidence="2">
    <location>
        <begin position="250"/>
        <end position="284"/>
    </location>
</feature>
<feature type="domain" description="EGF-like" evidence="2">
    <location>
        <begin position="122"/>
        <end position="156"/>
    </location>
</feature>
<dbReference type="Pfam" id="PF01683">
    <property type="entry name" value="EB"/>
    <property type="match status" value="2"/>
</dbReference>
<feature type="domain" description="EGF-like" evidence="2">
    <location>
        <begin position="164"/>
        <end position="197"/>
    </location>
</feature>
<proteinExistence type="predicted"/>
<accession>A0A9D4H908</accession>
<dbReference type="EMBL" id="JAIWYP010000004">
    <property type="protein sequence ID" value="KAH3831879.1"/>
    <property type="molecule type" value="Genomic_DNA"/>
</dbReference>
<reference evidence="3" key="2">
    <citation type="submission" date="2020-11" db="EMBL/GenBank/DDBJ databases">
        <authorList>
            <person name="McCartney M.A."/>
            <person name="Auch B."/>
            <person name="Kono T."/>
            <person name="Mallez S."/>
            <person name="Becker A."/>
            <person name="Gohl D.M."/>
            <person name="Silverstein K.A.T."/>
            <person name="Koren S."/>
            <person name="Bechman K.B."/>
            <person name="Herman A."/>
            <person name="Abrahante J.E."/>
            <person name="Garbe J."/>
        </authorList>
    </citation>
    <scope>NUCLEOTIDE SEQUENCE</scope>
    <source>
        <strain evidence="3">Duluth1</strain>
        <tissue evidence="3">Whole animal</tissue>
    </source>
</reference>
<sequence>MAGRMTLISSWLFMCLFASPGTNAGGFGPTIAETGQSCSRDFTACEDSTFGVTCVNIGVINQVGLVGQCRCPGIVGVACDNNGKCINTDHNSKCNTNSRKCECSLNSTFMPRCQPIGTVGGPCKQGHCVSKNSVCDSESDFCVCATSHDLIDGACVARGAFMGLCVQHGCPLDKNAVCTDGICKCRIGSSPYYGMCIPNQANLGTCNVAAAQLCHDKNAICMDGRCMCNTADKASNIGGSCIKPGAVFGPCAELSSCPDDPNAICMDGMCMCRAGFAKVGSRCVRDGKDGGVCVGDTCPNDVNAQCNNKMCVCRTGYSRIGGICRAIGSVGAECETGDKCSLDINAQCVLSLCQCRSGFTSVAGMCLQDGRVGGVCVNNACPYDVNAQCNNKICVCRIGYSRIGGICRANGAAGGVCINNMCPADRGAVCLNNWCVCRWGQNAYNGFCRRIRPRPHQHRNKK</sequence>
<feature type="chain" id="PRO_5039657935" description="EGF-like domain-containing protein" evidence="1">
    <location>
        <begin position="25"/>
        <end position="462"/>
    </location>
</feature>
<keyword evidence="1" id="KW-0732">Signal</keyword>
<feature type="signal peptide" evidence="1">
    <location>
        <begin position="1"/>
        <end position="24"/>
    </location>
</feature>
<comment type="caution">
    <text evidence="3">The sequence shown here is derived from an EMBL/GenBank/DDBJ whole genome shotgun (WGS) entry which is preliminary data.</text>
</comment>
<dbReference type="SMART" id="SM00289">
    <property type="entry name" value="WR1"/>
    <property type="match status" value="5"/>
</dbReference>